<evidence type="ECO:0000313" key="1">
    <source>
        <dbReference type="EMBL" id="MBC6610526.1"/>
    </source>
</evidence>
<protein>
    <recommendedName>
        <fullName evidence="3">Tetratricopeptide repeat protein</fullName>
    </recommendedName>
</protein>
<dbReference type="Proteomes" id="UP000622017">
    <property type="component" value="Unassembled WGS sequence"/>
</dbReference>
<gene>
    <name evidence="1" type="ORF">H8B15_06310</name>
</gene>
<dbReference type="RefSeq" id="WP_187318831.1">
    <property type="nucleotide sequence ID" value="NZ_JACSCY010000004.1"/>
</dbReference>
<comment type="caution">
    <text evidence="1">The sequence shown here is derived from an EMBL/GenBank/DDBJ whole genome shotgun (WGS) entry which is preliminary data.</text>
</comment>
<sequence>MNRTQFTATLTQSEPPTGLTPLLEALWYAGRDEWHRAHAIAQDHEDDPTYNWLHACLHRQEGDQTNAAYWYRRAGRPVHTGSLRAEWEELVRTQLPQ</sequence>
<name>A0ABR7MHK5_9BACT</name>
<evidence type="ECO:0000313" key="2">
    <source>
        <dbReference type="Proteomes" id="UP000622017"/>
    </source>
</evidence>
<proteinExistence type="predicted"/>
<dbReference type="EMBL" id="JACSCY010000004">
    <property type="protein sequence ID" value="MBC6610526.1"/>
    <property type="molecule type" value="Genomic_DNA"/>
</dbReference>
<accession>A0ABR7MHK5</accession>
<evidence type="ECO:0008006" key="3">
    <source>
        <dbReference type="Google" id="ProtNLM"/>
    </source>
</evidence>
<reference evidence="1 2" key="1">
    <citation type="submission" date="2020-08" db="EMBL/GenBank/DDBJ databases">
        <title>Hymenobacter sp.</title>
        <authorList>
            <person name="Kim M.K."/>
        </authorList>
    </citation>
    <scope>NUCLEOTIDE SEQUENCE [LARGE SCALE GENOMIC DNA]</scope>
    <source>
        <strain evidence="1 2">BT507</strain>
    </source>
</reference>
<organism evidence="1 2">
    <name type="scientific">Hymenobacter citatus</name>
    <dbReference type="NCBI Taxonomy" id="2763506"/>
    <lineage>
        <taxon>Bacteria</taxon>
        <taxon>Pseudomonadati</taxon>
        <taxon>Bacteroidota</taxon>
        <taxon>Cytophagia</taxon>
        <taxon>Cytophagales</taxon>
        <taxon>Hymenobacteraceae</taxon>
        <taxon>Hymenobacter</taxon>
    </lineage>
</organism>
<keyword evidence="2" id="KW-1185">Reference proteome</keyword>